<dbReference type="EMBL" id="AP019377">
    <property type="protein sequence ID" value="BBH93879.1"/>
    <property type="molecule type" value="Genomic_DNA"/>
</dbReference>
<evidence type="ECO:0000256" key="3">
    <source>
        <dbReference type="ARBA" id="ARBA00022475"/>
    </source>
</evidence>
<comment type="similarity">
    <text evidence="2">Belongs to the LppX/LprAFG lipoprotein family.</text>
</comment>
<comment type="subcellular location">
    <subcellularLocation>
        <location evidence="1">Cell envelope</location>
    </subcellularLocation>
</comment>
<evidence type="ECO:0000313" key="4">
    <source>
        <dbReference type="EMBL" id="BBH93879.1"/>
    </source>
</evidence>
<dbReference type="SUPFAM" id="SSF89392">
    <property type="entry name" value="Prokaryotic lipoproteins and lipoprotein localization factors"/>
    <property type="match status" value="1"/>
</dbReference>
<gene>
    <name evidence="4" type="ORF">KTA_20780</name>
</gene>
<evidence type="ECO:0008006" key="5">
    <source>
        <dbReference type="Google" id="ProtNLM"/>
    </source>
</evidence>
<name>A0A455T396_9CHLR</name>
<dbReference type="InterPro" id="IPR009830">
    <property type="entry name" value="LppX/LprAFG"/>
</dbReference>
<keyword evidence="3" id="KW-1003">Cell membrane</keyword>
<evidence type="ECO:0000256" key="2">
    <source>
        <dbReference type="ARBA" id="ARBA00009194"/>
    </source>
</evidence>
<organism evidence="4">
    <name type="scientific">Thermogemmatispora argillosa</name>
    <dbReference type="NCBI Taxonomy" id="2045280"/>
    <lineage>
        <taxon>Bacteria</taxon>
        <taxon>Bacillati</taxon>
        <taxon>Chloroflexota</taxon>
        <taxon>Ktedonobacteria</taxon>
        <taxon>Thermogemmatisporales</taxon>
        <taxon>Thermogemmatisporaceae</taxon>
        <taxon>Thermogemmatispora</taxon>
    </lineage>
</organism>
<reference evidence="4" key="1">
    <citation type="submission" date="2018-12" db="EMBL/GenBank/DDBJ databases">
        <title>Novel natural products biosynthetic potential of the class Ktedonobacteria.</title>
        <authorList>
            <person name="Zheng Y."/>
            <person name="Saitou A."/>
            <person name="Wang C.M."/>
            <person name="Toyoda A."/>
            <person name="Minakuchi Y."/>
            <person name="Sekiguchi Y."/>
            <person name="Ueda K."/>
            <person name="Takano H."/>
            <person name="Sakai Y."/>
            <person name="Yokota A."/>
            <person name="Yabe S."/>
        </authorList>
    </citation>
    <scope>NUCLEOTIDE SEQUENCE</scope>
    <source>
        <strain evidence="4">A3-2</strain>
    </source>
</reference>
<evidence type="ECO:0000256" key="1">
    <source>
        <dbReference type="ARBA" id="ARBA00004196"/>
    </source>
</evidence>
<dbReference type="GO" id="GO:0030313">
    <property type="term" value="C:cell envelope"/>
    <property type="evidence" value="ECO:0007669"/>
    <property type="project" value="UniProtKB-SubCell"/>
</dbReference>
<sequence length="252" mass="27233">MLNCKRQRPESELGRCRSARMSRGRRRRCLVMLAGLAIALWLVACGGSSVPDARQLLTQAQAAMQKVQSYHFNLKVEHAGSGAGLMIQSADGDLVVPDRLQAQANASLMGSVMQVRIIVVGEKQYVTDPFTERWQTISGLPDPRVLSDSRTGIAALLGQIRNPSTPSESTIDGVACWQIAGKLDASYLRGFLGDQTRAGSQLDAVVWIGQSDKLPRQIRLTGVAADGDTSQTVRTLKLSKFNETITISAPAV</sequence>
<keyword evidence="3" id="KW-0472">Membrane</keyword>
<dbReference type="Pfam" id="PF07161">
    <property type="entry name" value="LppX_LprAFG"/>
    <property type="match status" value="1"/>
</dbReference>
<dbReference type="Gene3D" id="2.50.20.20">
    <property type="match status" value="1"/>
</dbReference>
<dbReference type="CDD" id="cd16334">
    <property type="entry name" value="LppX-like"/>
    <property type="match status" value="1"/>
</dbReference>
<dbReference type="InterPro" id="IPR029046">
    <property type="entry name" value="LolA/LolB/LppX"/>
</dbReference>
<proteinExistence type="inferred from homology"/>
<protein>
    <recommendedName>
        <fullName evidence="5">LppX_LprAFG lipoprotein</fullName>
    </recommendedName>
</protein>
<accession>A0A455T396</accession>
<dbReference type="AlphaFoldDB" id="A0A455T396"/>